<dbReference type="RefSeq" id="YP_009665497.1">
    <property type="nucleotide sequence ID" value="NC_043235.1"/>
</dbReference>
<protein>
    <submittedName>
        <fullName evidence="1">Uncharacterized protein</fullName>
    </submittedName>
</protein>
<dbReference type="GeneID" id="40525723"/>
<dbReference type="KEGG" id="vg:40525723"/>
<sequence>MKIFIIIMTNRTIKNLQNILEIHRYRNGRLEIDYFSRKMSPKFSLIELDGKYYDRNDLKKFIIEQGSNIVPESLRALNSKEKANIINKNPYRIFGKAKVYSKNIS</sequence>
<dbReference type="EMBL" id="JX997183">
    <property type="protein sequence ID" value="AGE58852.1"/>
    <property type="molecule type" value="Genomic_DNA"/>
</dbReference>
<proteinExistence type="predicted"/>
<accession>M1I3K3</accession>
<name>M1I3K3_9PHYC</name>
<organism evidence="1">
    <name type="scientific">Paramecium bursaria Chlorella virus NYs1</name>
    <dbReference type="NCBI Taxonomy" id="83442"/>
    <lineage>
        <taxon>Viruses</taxon>
        <taxon>Varidnaviria</taxon>
        <taxon>Bamfordvirae</taxon>
        <taxon>Nucleocytoviricota</taxon>
        <taxon>Megaviricetes</taxon>
        <taxon>Algavirales</taxon>
        <taxon>Phycodnaviridae</taxon>
        <taxon>Chlorovirus</taxon>
        <taxon>Chlorovirus newyorkense</taxon>
    </lineage>
</organism>
<reference evidence="1" key="1">
    <citation type="submission" date="2012-10" db="EMBL/GenBank/DDBJ databases">
        <title>Towards defining the chloroviruses: a genomic journey through a genus of large DNA viruses.</title>
        <authorList>
            <person name="Jeanniard A."/>
            <person name="Dunigan D.D."/>
            <person name="Gurnon J.R."/>
            <person name="Agarkova I."/>
            <person name="Kang M."/>
            <person name="Vitek J."/>
            <person name="Duncan G."/>
            <person name="McClung O.W."/>
            <person name="Larsen M."/>
            <person name="Claverie J.-M."/>
            <person name="Van Etten J.L."/>
            <person name="Blanc G."/>
        </authorList>
    </citation>
    <scope>NUCLEOTIDE SEQUENCE</scope>
</reference>
<gene>
    <name evidence="1" type="primary">NYs-1_707L</name>
    <name evidence="1" type="ORF">PBCVNYs1_707L</name>
</gene>
<evidence type="ECO:0000313" key="1">
    <source>
        <dbReference type="EMBL" id="AGE58852.1"/>
    </source>
</evidence>